<reference evidence="2" key="1">
    <citation type="submission" date="2021-01" db="EMBL/GenBank/DDBJ databases">
        <authorList>
            <person name="Corre E."/>
            <person name="Pelletier E."/>
            <person name="Niang G."/>
            <person name="Scheremetjew M."/>
            <person name="Finn R."/>
            <person name="Kale V."/>
            <person name="Holt S."/>
            <person name="Cochrane G."/>
            <person name="Meng A."/>
            <person name="Brown T."/>
            <person name="Cohen L."/>
        </authorList>
    </citation>
    <scope>NUCLEOTIDE SEQUENCE</scope>
    <source>
        <strain evidence="2">Pbaha01</strain>
    </source>
</reference>
<evidence type="ECO:0000313" key="2">
    <source>
        <dbReference type="EMBL" id="CAD8389501.1"/>
    </source>
</evidence>
<protein>
    <recommendedName>
        <fullName evidence="1">PARP catalytic domain-containing protein</fullName>
    </recommendedName>
</protein>
<dbReference type="GO" id="GO:0003950">
    <property type="term" value="F:NAD+ poly-ADP-ribosyltransferase activity"/>
    <property type="evidence" value="ECO:0007669"/>
    <property type="project" value="InterPro"/>
</dbReference>
<proteinExistence type="predicted"/>
<dbReference type="GO" id="GO:0005737">
    <property type="term" value="C:cytoplasm"/>
    <property type="evidence" value="ECO:0007669"/>
    <property type="project" value="TreeGrafter"/>
</dbReference>
<dbReference type="PANTHER" id="PTHR36542">
    <property type="entry name" value="GIG2-LIKE PROTEIN DRED-RELATED"/>
    <property type="match status" value="1"/>
</dbReference>
<gene>
    <name evidence="2" type="ORF">PBAH0796_LOCUS33041</name>
</gene>
<dbReference type="PANTHER" id="PTHR36542:SF6">
    <property type="entry name" value="GIG2-LIKE PROTEIN DREP"/>
    <property type="match status" value="1"/>
</dbReference>
<evidence type="ECO:0000259" key="1">
    <source>
        <dbReference type="Pfam" id="PF00644"/>
    </source>
</evidence>
<name>A0A7S0G0X0_9DINO</name>
<dbReference type="EMBL" id="HBEG01054232">
    <property type="protein sequence ID" value="CAD8389501.1"/>
    <property type="molecule type" value="Transcribed_RNA"/>
</dbReference>
<accession>A0A7S0G0X0</accession>
<feature type="domain" description="PARP catalytic" evidence="1">
    <location>
        <begin position="5"/>
        <end position="63"/>
    </location>
</feature>
<dbReference type="Pfam" id="PF00644">
    <property type="entry name" value="PARP"/>
    <property type="match status" value="1"/>
</dbReference>
<dbReference type="InterPro" id="IPR012317">
    <property type="entry name" value="Poly(ADP-ribose)pol_cat_dom"/>
</dbReference>
<dbReference type="AlphaFoldDB" id="A0A7S0G0X0"/>
<dbReference type="Gene3D" id="3.90.228.10">
    <property type="match status" value="1"/>
</dbReference>
<sequence>MDLNMTLYHGTSWQNAQGIQRNGFKPSSCGCLGAGVYFANRDKAVRYAKYRGEPTLVTADVTARVMKRVCGNDYSWQRDGYDACHTTRTSASCEPEWCVKNASQIVVRSVQRL</sequence>
<organism evidence="2">
    <name type="scientific">Pyrodinium bahamense</name>
    <dbReference type="NCBI Taxonomy" id="73915"/>
    <lineage>
        <taxon>Eukaryota</taxon>
        <taxon>Sar</taxon>
        <taxon>Alveolata</taxon>
        <taxon>Dinophyceae</taxon>
        <taxon>Gonyaulacales</taxon>
        <taxon>Pyrocystaceae</taxon>
        <taxon>Pyrodinium</taxon>
    </lineage>
</organism>
<dbReference type="SUPFAM" id="SSF56399">
    <property type="entry name" value="ADP-ribosylation"/>
    <property type="match status" value="1"/>
</dbReference>